<dbReference type="Gene3D" id="3.20.19.10">
    <property type="entry name" value="Aconitase, domain 4"/>
    <property type="match status" value="1"/>
</dbReference>
<dbReference type="GO" id="GO:0003994">
    <property type="term" value="F:aconitate hydratase activity"/>
    <property type="evidence" value="ECO:0007669"/>
    <property type="project" value="UniProtKB-EC"/>
</dbReference>
<dbReference type="SUPFAM" id="SSF52016">
    <property type="entry name" value="LeuD/IlvD-like"/>
    <property type="match status" value="1"/>
</dbReference>
<dbReference type="InterPro" id="IPR000573">
    <property type="entry name" value="AconitaseA/IPMdHydase_ssu_swvl"/>
</dbReference>
<dbReference type="GO" id="GO:0019679">
    <property type="term" value="P:propionate metabolic process, methylcitrate cycle"/>
    <property type="evidence" value="ECO:0007669"/>
    <property type="project" value="InterPro"/>
</dbReference>
<comment type="catalytic activity">
    <reaction evidence="7">
        <text>citrate = D-threo-isocitrate</text>
        <dbReference type="Rhea" id="RHEA:10336"/>
        <dbReference type="ChEBI" id="CHEBI:15562"/>
        <dbReference type="ChEBI" id="CHEBI:16947"/>
        <dbReference type="EC" id="4.2.1.3"/>
    </reaction>
</comment>
<dbReference type="FunFam" id="3.20.19.10:FF:000006">
    <property type="entry name" value="Aconitate hydratase 1"/>
    <property type="match status" value="1"/>
</dbReference>
<evidence type="ECO:0000256" key="3">
    <source>
        <dbReference type="ARBA" id="ARBA00012926"/>
    </source>
</evidence>
<comment type="similarity">
    <text evidence="2">Belongs to the aconitase/IPM isomerase family.</text>
</comment>
<dbReference type="EMBL" id="FNII01000011">
    <property type="protein sequence ID" value="SDO00153.1"/>
    <property type="molecule type" value="Genomic_DNA"/>
</dbReference>
<dbReference type="SUPFAM" id="SSF53732">
    <property type="entry name" value="Aconitase iron-sulfur domain"/>
    <property type="match status" value="1"/>
</dbReference>
<dbReference type="InterPro" id="IPR015928">
    <property type="entry name" value="Aconitase/3IPM_dehydase_swvl"/>
</dbReference>
<name>A0A1H0FZU1_9GAMM</name>
<evidence type="ECO:0000313" key="10">
    <source>
        <dbReference type="EMBL" id="SDO00153.1"/>
    </source>
</evidence>
<dbReference type="InterPro" id="IPR006249">
    <property type="entry name" value="Aconitase/IRP2"/>
</dbReference>
<dbReference type="PANTHER" id="PTHR11670">
    <property type="entry name" value="ACONITASE/IRON-RESPONSIVE ELEMENT FAMILY MEMBER"/>
    <property type="match status" value="1"/>
</dbReference>
<evidence type="ECO:0000259" key="9">
    <source>
        <dbReference type="Pfam" id="PF00694"/>
    </source>
</evidence>
<evidence type="ECO:0000313" key="11">
    <source>
        <dbReference type="Proteomes" id="UP000199677"/>
    </source>
</evidence>
<keyword evidence="5" id="KW-0408">Iron</keyword>
<accession>A0A1H0FZU1</accession>
<evidence type="ECO:0000256" key="1">
    <source>
        <dbReference type="ARBA" id="ARBA00001966"/>
    </source>
</evidence>
<dbReference type="AlphaFoldDB" id="A0A1H0FZU1"/>
<dbReference type="RefSeq" id="WP_089707078.1">
    <property type="nucleotide sequence ID" value="NZ_FNII01000011.1"/>
</dbReference>
<keyword evidence="11" id="KW-1185">Reference proteome</keyword>
<keyword evidence="4" id="KW-0479">Metal-binding</keyword>
<comment type="cofactor">
    <cofactor evidence="1">
        <name>[4Fe-4S] cluster</name>
        <dbReference type="ChEBI" id="CHEBI:49883"/>
    </cofactor>
</comment>
<evidence type="ECO:0000256" key="4">
    <source>
        <dbReference type="ARBA" id="ARBA00022723"/>
    </source>
</evidence>
<dbReference type="OrthoDB" id="9764318at2"/>
<sequence length="874" mass="95548">MNTNYRKPLPGVTVEGVEVDFFDARQAVEDIQPGAYATLPYTSRVLAEQLVRRCDPGLLTDALKQLIERKRDLDFPWYPARVVCHDILGQTALVDLAGLRDAIADKGGDPAKVNPVVPTQLIVDHSLAVEHAGFEKDAFEKNRQVEDRRNDDRFHFINWTKVAFENVDVIPPGNGIMHQINLEKMSPVVQTQQGVAFPDTCVGTDSHTPMTDALGVISVGVGGLEAESVMLGRASMMRLPDIVGVELTGKMQPGITGTDMVLAITEFLRKERVVGAYLEFYGEGADALTVGDRATISNMTPEYGATAAMFYIDGQTIDYLKLTGREDEQVALVEAYAKHTGLWADSLTTAEYERVLTFDLSSVTRTLAGPSNPHAHLPTSELAKHGIAVDMDKARAEEKAGRMPDGAVIIAAITSCTNTSNPRNMVAAGLIARNANKLGLTRKPWVKSSLAPGSKTVKMYLEEADLMGELEDLGFGVVAYACTTCNGMSGALDPRIEQEIVDRDLYATAVLSGNRNFDGRIHPHAKQAFLASPPLVVAYAIAGTIRFDIEKDVLGHDAEGNPVTLKDIWPDDSEIDAIVKSAVKPEQFRDTYIPMFDLDKSARTQVSPLYEWRPQSTYIRRPPYWEGNMAKERGLKGMRPLAILPDNITTDHLSPSNAIMLDSAAGEYLDKMGLPEEDFNSYATHRGDHLTAQRATLANPKLFNEMVHDEQGKVVQGSLARIEPEGKVTRMWEAIETYMARKQPLIIIAGADYGQGSSRDWAAKGVALAGVETIVAEGFERIHRTNLVGMGVMPLQFEAGTTRHTLGLDGTEIYDVEGAPQPGAKLTLVIHRQSGSTERVPVICRIDTAEEVAIYTAGGVLQRFAQDFLESTVA</sequence>
<dbReference type="InterPro" id="IPR036008">
    <property type="entry name" value="Aconitase_4Fe-4S_dom"/>
</dbReference>
<dbReference type="Pfam" id="PF00330">
    <property type="entry name" value="Aconitase"/>
    <property type="match status" value="1"/>
</dbReference>
<evidence type="ECO:0000259" key="8">
    <source>
        <dbReference type="Pfam" id="PF00330"/>
    </source>
</evidence>
<dbReference type="Pfam" id="PF00694">
    <property type="entry name" value="Aconitase_C"/>
    <property type="match status" value="1"/>
</dbReference>
<dbReference type="Gene3D" id="3.30.499.10">
    <property type="entry name" value="Aconitase, domain 3"/>
    <property type="match status" value="2"/>
</dbReference>
<keyword evidence="6" id="KW-0411">Iron-sulfur</keyword>
<reference evidence="11" key="1">
    <citation type="submission" date="2016-10" db="EMBL/GenBank/DDBJ databases">
        <authorList>
            <person name="Varghese N."/>
            <person name="Submissions S."/>
        </authorList>
    </citation>
    <scope>NUCLEOTIDE SEQUENCE [LARGE SCALE GENOMIC DNA]</scope>
    <source>
        <strain evidence="11">CGMCC 1.6494</strain>
    </source>
</reference>
<evidence type="ECO:0000256" key="5">
    <source>
        <dbReference type="ARBA" id="ARBA00023004"/>
    </source>
</evidence>
<dbReference type="InterPro" id="IPR015931">
    <property type="entry name" value="Acnase/IPM_dHydase_lsu_aba_1/3"/>
</dbReference>
<dbReference type="NCBIfam" id="TIGR02333">
    <property type="entry name" value="2met_isocit_dHY"/>
    <property type="match status" value="1"/>
</dbReference>
<dbReference type="InterPro" id="IPR001030">
    <property type="entry name" value="Acoase/IPM_deHydtase_lsu_aba"/>
</dbReference>
<dbReference type="Gene3D" id="6.10.190.10">
    <property type="match status" value="1"/>
</dbReference>
<dbReference type="InterPro" id="IPR012708">
    <property type="entry name" value="2Me_IsoCit_deHydtase_FeS-dep"/>
</dbReference>
<gene>
    <name evidence="10" type="ORF">SAMN04487951_11126</name>
</gene>
<evidence type="ECO:0000256" key="6">
    <source>
        <dbReference type="ARBA" id="ARBA00023014"/>
    </source>
</evidence>
<dbReference type="PRINTS" id="PR00415">
    <property type="entry name" value="ACONITASE"/>
</dbReference>
<evidence type="ECO:0000256" key="7">
    <source>
        <dbReference type="ARBA" id="ARBA00023501"/>
    </source>
</evidence>
<dbReference type="NCBIfam" id="NF009520">
    <property type="entry name" value="PRK12881.1"/>
    <property type="match status" value="1"/>
</dbReference>
<dbReference type="EC" id="4.2.1.3" evidence="3"/>
<dbReference type="Proteomes" id="UP000199677">
    <property type="component" value="Unassembled WGS sequence"/>
</dbReference>
<dbReference type="NCBIfam" id="NF006757">
    <property type="entry name" value="PRK09277.1"/>
    <property type="match status" value="1"/>
</dbReference>
<evidence type="ECO:0000256" key="2">
    <source>
        <dbReference type="ARBA" id="ARBA00007185"/>
    </source>
</evidence>
<organism evidence="10 11">
    <name type="scientific">Vreelandella arcis</name>
    <dbReference type="NCBI Taxonomy" id="416873"/>
    <lineage>
        <taxon>Bacteria</taxon>
        <taxon>Pseudomonadati</taxon>
        <taxon>Pseudomonadota</taxon>
        <taxon>Gammaproteobacteria</taxon>
        <taxon>Oceanospirillales</taxon>
        <taxon>Halomonadaceae</taxon>
        <taxon>Vreelandella</taxon>
    </lineage>
</organism>
<dbReference type="GO" id="GO:0046872">
    <property type="term" value="F:metal ion binding"/>
    <property type="evidence" value="ECO:0007669"/>
    <property type="project" value="UniProtKB-KW"/>
</dbReference>
<feature type="domain" description="Aconitase/3-isopropylmalate dehydratase large subunit alpha/beta/alpha" evidence="8">
    <location>
        <begin position="70"/>
        <end position="543"/>
    </location>
</feature>
<feature type="domain" description="Aconitase A/isopropylmalate dehydratase small subunit swivel" evidence="9">
    <location>
        <begin position="667"/>
        <end position="799"/>
    </location>
</feature>
<protein>
    <recommendedName>
        <fullName evidence="3">aconitate hydratase</fullName>
        <ecNumber evidence="3">4.2.1.3</ecNumber>
    </recommendedName>
</protein>
<dbReference type="GO" id="GO:0051536">
    <property type="term" value="F:iron-sulfur cluster binding"/>
    <property type="evidence" value="ECO:0007669"/>
    <property type="project" value="UniProtKB-KW"/>
</dbReference>
<proteinExistence type="inferred from homology"/>
<dbReference type="STRING" id="416873.SAMN04487951_11126"/>